<accession>A0A5M6CZ23</accession>
<keyword evidence="3" id="KW-1185">Reference proteome</keyword>
<dbReference type="PANTHER" id="PTHR23419:SF8">
    <property type="entry name" value="FI09726P"/>
    <property type="match status" value="1"/>
</dbReference>
<organism evidence="2 3">
    <name type="scientific">Roseiconus nitratireducens</name>
    <dbReference type="NCBI Taxonomy" id="2605748"/>
    <lineage>
        <taxon>Bacteria</taxon>
        <taxon>Pseudomonadati</taxon>
        <taxon>Planctomycetota</taxon>
        <taxon>Planctomycetia</taxon>
        <taxon>Pirellulales</taxon>
        <taxon>Pirellulaceae</taxon>
        <taxon>Roseiconus</taxon>
    </lineage>
</organism>
<dbReference type="GO" id="GO:0005507">
    <property type="term" value="F:copper ion binding"/>
    <property type="evidence" value="ECO:0007669"/>
    <property type="project" value="TreeGrafter"/>
</dbReference>
<name>A0A5M6CZ23_9BACT</name>
<comment type="caution">
    <text evidence="2">The sequence shown here is derived from an EMBL/GenBank/DDBJ whole genome shotgun (WGS) entry which is preliminary data.</text>
</comment>
<evidence type="ECO:0000313" key="2">
    <source>
        <dbReference type="EMBL" id="KAA5540474.1"/>
    </source>
</evidence>
<evidence type="ECO:0000313" key="3">
    <source>
        <dbReference type="Proteomes" id="UP000324479"/>
    </source>
</evidence>
<proteinExistence type="inferred from homology"/>
<dbReference type="Gene3D" id="3.30.70.120">
    <property type="match status" value="1"/>
</dbReference>
<dbReference type="AlphaFoldDB" id="A0A5M6CZ23"/>
<dbReference type="GO" id="GO:0010038">
    <property type="term" value="P:response to metal ion"/>
    <property type="evidence" value="ECO:0007669"/>
    <property type="project" value="InterPro"/>
</dbReference>
<sequence>MCPSAPSRGDQVLICFTTVGQQTQAQRLARALLDNQLAACVQIDGPIESLYTWKGDVCCEQEYRLIIKTAEGMEQRLRESLIELHPYDTPQIVTLRSVDVEPNYRQWVQSQCAETDQGE</sequence>
<dbReference type="PANTHER" id="PTHR23419">
    <property type="entry name" value="DIVALENT CATION TOLERANCE CUTA-RELATED"/>
    <property type="match status" value="1"/>
</dbReference>
<dbReference type="EMBL" id="VWOX01000013">
    <property type="protein sequence ID" value="KAA5540474.1"/>
    <property type="molecule type" value="Genomic_DNA"/>
</dbReference>
<dbReference type="InterPro" id="IPR004323">
    <property type="entry name" value="Ion_tolerance_CutA"/>
</dbReference>
<dbReference type="Pfam" id="PF03091">
    <property type="entry name" value="CutA1"/>
    <property type="match status" value="1"/>
</dbReference>
<evidence type="ECO:0000256" key="1">
    <source>
        <dbReference type="ARBA" id="ARBA00010169"/>
    </source>
</evidence>
<dbReference type="InterPro" id="IPR011322">
    <property type="entry name" value="N-reg_PII-like_a/b"/>
</dbReference>
<dbReference type="InterPro" id="IPR015867">
    <property type="entry name" value="N-reg_PII/ATP_PRibTrfase_C"/>
</dbReference>
<dbReference type="SUPFAM" id="SSF54913">
    <property type="entry name" value="GlnB-like"/>
    <property type="match status" value="1"/>
</dbReference>
<dbReference type="Proteomes" id="UP000324479">
    <property type="component" value="Unassembled WGS sequence"/>
</dbReference>
<comment type="similarity">
    <text evidence="1">Belongs to the CutA family.</text>
</comment>
<dbReference type="RefSeq" id="WP_150078474.1">
    <property type="nucleotide sequence ID" value="NZ_VWOX01000013.1"/>
</dbReference>
<gene>
    <name evidence="2" type="ORF">FYK55_20910</name>
</gene>
<reference evidence="2 3" key="1">
    <citation type="submission" date="2019-08" db="EMBL/GenBank/DDBJ databases">
        <authorList>
            <person name="Dhanesh K."/>
            <person name="Kumar G."/>
            <person name="Sasikala C."/>
            <person name="Venkata Ramana C."/>
        </authorList>
    </citation>
    <scope>NUCLEOTIDE SEQUENCE [LARGE SCALE GENOMIC DNA]</scope>
    <source>
        <strain evidence="2 3">JC645</strain>
    </source>
</reference>
<protein>
    <submittedName>
        <fullName evidence="2">Divalent-cation tolerance protein CutA</fullName>
    </submittedName>
</protein>